<dbReference type="Pfam" id="PF06585">
    <property type="entry name" value="JHBP"/>
    <property type="match status" value="1"/>
</dbReference>
<name>A0A9C6W7K4_BOMTE</name>
<proteinExistence type="predicted"/>
<dbReference type="AlphaFoldDB" id="A0A9C6W7K4"/>
<accession>A0A9C6W7K4</accession>
<evidence type="ECO:0000313" key="2">
    <source>
        <dbReference type="RefSeq" id="XP_048266283.1"/>
    </source>
</evidence>
<dbReference type="Proteomes" id="UP000835206">
    <property type="component" value="Chromosome 11"/>
</dbReference>
<dbReference type="PANTHER" id="PTHR11008">
    <property type="entry name" value="PROTEIN TAKEOUT-LIKE PROTEIN"/>
    <property type="match status" value="1"/>
</dbReference>
<dbReference type="OrthoDB" id="6370791at2759"/>
<dbReference type="Gene3D" id="3.15.10.30">
    <property type="entry name" value="Haemolymph juvenile hormone binding protein"/>
    <property type="match status" value="1"/>
</dbReference>
<protein>
    <submittedName>
        <fullName evidence="2">Uncharacterized protein LOC100644454 isoform X1</fullName>
    </submittedName>
</protein>
<dbReference type="GeneID" id="100644454"/>
<dbReference type="RefSeq" id="XP_048266283.1">
    <property type="nucleotide sequence ID" value="XM_048410326.1"/>
</dbReference>
<reference evidence="2" key="1">
    <citation type="submission" date="2025-08" db="UniProtKB">
        <authorList>
            <consortium name="RefSeq"/>
        </authorList>
    </citation>
    <scope>IDENTIFICATION</scope>
</reference>
<dbReference type="PANTHER" id="PTHR11008:SF9">
    <property type="entry name" value="PROTEIN TAKEOUT-LIKE PROTEIN"/>
    <property type="match status" value="1"/>
</dbReference>
<dbReference type="SMART" id="SM00700">
    <property type="entry name" value="JHBP"/>
    <property type="match status" value="1"/>
</dbReference>
<evidence type="ECO:0000313" key="1">
    <source>
        <dbReference type="Proteomes" id="UP000835206"/>
    </source>
</evidence>
<gene>
    <name evidence="2" type="primary">LOC100644454</name>
</gene>
<dbReference type="InterPro" id="IPR038606">
    <property type="entry name" value="To_sf"/>
</dbReference>
<sequence>MVGLLEVIKAIGWQLAVGLQSGCVVSDMFPGASGIFKPGQLNGFLEKFKETMEEGDENLGFPVLEPFVSEHLDIDLKKRKLFSAKGHLKNLRIDGLSNYTVKQADFPMAGFKAKVTLLFHEIKIETRYNMTGTFLDEDSFHGRGNLALRIERLKVTTDLQLEIKEGRLYVSNLELQTRVREFDCNISELYVNDDLSEDISETITEAAPNFLKENQNLISQYVSKILRNLVNDVLKKYTLVNLLDMIGG</sequence>
<keyword evidence="1" id="KW-1185">Reference proteome</keyword>
<dbReference type="InterPro" id="IPR010562">
    <property type="entry name" value="Haemolymph_juvenile_hormone-bd"/>
</dbReference>
<organism evidence="1 2">
    <name type="scientific">Bombus terrestris</name>
    <name type="common">Buff-tailed bumblebee</name>
    <name type="synonym">Apis terrestris</name>
    <dbReference type="NCBI Taxonomy" id="30195"/>
    <lineage>
        <taxon>Eukaryota</taxon>
        <taxon>Metazoa</taxon>
        <taxon>Ecdysozoa</taxon>
        <taxon>Arthropoda</taxon>
        <taxon>Hexapoda</taxon>
        <taxon>Insecta</taxon>
        <taxon>Pterygota</taxon>
        <taxon>Neoptera</taxon>
        <taxon>Endopterygota</taxon>
        <taxon>Hymenoptera</taxon>
        <taxon>Apocrita</taxon>
        <taxon>Aculeata</taxon>
        <taxon>Apoidea</taxon>
        <taxon>Anthophila</taxon>
        <taxon>Apidae</taxon>
        <taxon>Bombus</taxon>
        <taxon>Bombus</taxon>
    </lineage>
</organism>